<dbReference type="RefSeq" id="WP_146840987.1">
    <property type="nucleotide sequence ID" value="NZ_BJWG01000001.1"/>
</dbReference>
<feature type="region of interest" description="Disordered" evidence="14">
    <location>
        <begin position="1"/>
        <end position="47"/>
    </location>
</feature>
<comment type="similarity">
    <text evidence="2 13">Belongs to the DNA polymerase type-C family. DnaE2 subfamily.</text>
</comment>
<feature type="compositionally biased region" description="Low complexity" evidence="14">
    <location>
        <begin position="951"/>
        <end position="970"/>
    </location>
</feature>
<evidence type="ECO:0000256" key="12">
    <source>
        <dbReference type="ARBA" id="ARBA00049244"/>
    </source>
</evidence>
<dbReference type="Pfam" id="PF07733">
    <property type="entry name" value="DNA_pol3_alpha"/>
    <property type="match status" value="2"/>
</dbReference>
<dbReference type="InterPro" id="IPR004013">
    <property type="entry name" value="PHP_dom"/>
</dbReference>
<comment type="function">
    <text evidence="13">DNA polymerase involved in damage-induced mutagenesis and translesion synthesis (TLS). It is not the major replicative DNA polymerase.</text>
</comment>
<feature type="compositionally biased region" description="Polar residues" evidence="14">
    <location>
        <begin position="541"/>
        <end position="551"/>
    </location>
</feature>
<comment type="catalytic activity">
    <reaction evidence="12 13">
        <text>DNA(n) + a 2'-deoxyribonucleoside 5'-triphosphate = DNA(n+1) + diphosphate</text>
        <dbReference type="Rhea" id="RHEA:22508"/>
        <dbReference type="Rhea" id="RHEA-COMP:17339"/>
        <dbReference type="Rhea" id="RHEA-COMP:17340"/>
        <dbReference type="ChEBI" id="CHEBI:33019"/>
        <dbReference type="ChEBI" id="CHEBI:61560"/>
        <dbReference type="ChEBI" id="CHEBI:173112"/>
        <dbReference type="EC" id="2.7.7.7"/>
    </reaction>
</comment>
<evidence type="ECO:0000256" key="13">
    <source>
        <dbReference type="HAMAP-Rule" id="MF_01902"/>
    </source>
</evidence>
<keyword evidence="7 13" id="KW-0548">Nucleotidyltransferase</keyword>
<keyword evidence="11 13" id="KW-0234">DNA repair</keyword>
<keyword evidence="6 13" id="KW-0808">Transferase</keyword>
<sequence length="1219" mass="130127">MTDPTSVTPSAPTTSAPTTDVPTASASTSSSTSASTSASNTPGPRYGELHAHSAFSFLDGASQPEELAAEAARLGLTALALTDHDGLYGVVRLAEAARRVGVPTVFGAELHLPAPDARRHGRQPAPTPGPPVLDEPTGVPDPRATHLVVLARGPDGYRALSSAIARGHLRTGRKGAAEYRLEELAEAAAGQWLVLTGCRKGAVRRALAGGDPTGVVPVTAGGPEAAARELDRLVALFGRDNVAVEVTRHDDAYDDERADALDALARAAGLPLVATTAAHHATPRDGDLAAALAAVRARSSLDDLDGWLPGASTAHLRSATEMLERHRRHPRAVATAAALAAECAFDLSLVAPALPPYPVPPGHTEATWLRELVRRGALELYGPPEAERVQGAYRQLEHELTIIEELGFPGYFLVVYDLVDFCRRNGILAQGRGSAANSAVCYVLRVTAVDAVRHGLLFERFLAPERDGPPDIDVDIESARREEVIQYVYAKHGREHAAQVANVISYRPRSAIRDAARALGYDVGQQDAWAKSIERWGSLRPVSSGTVPTTGRQERGRAREAMWGTNGEPDARTGAPTGRPAGSSQTARSPRGTEVPGLATADGHDVVPTHTPPAASDLEEIPEQVIDLADRFLRLPRHLGIHSGGMVMCDRPVIEVCPVEWARMPGRTVLQWDKEDCADAGLVKFDLLGLGMLTALRIAFGFVGEHEGRALDLHALPQEDPLVYDLLCAADTVGVFQVESRAQMGTLPRLEPRCFYDIVVEVALIRPGPIQGGSVHPYIERSRGRQKVEYLHPLLEASLSKTLGVPLFQEQLMQMAIDVAAFTPAEADQLRRAMGSKRSTERMLALKGRLMDGMADNGITAEVGEQIFAKLKAFADFGFPESHAYSFAYLVYASAWLKVHHPAAFYAGLLAAQPMGFYSPQSLAADARRHGIEVRRPDVQLSDAQARVERAAPAPAGGEPRLEPRPSGTGPTPPSGVPTGRGRGRSLVVRLGLVAVREIGTDLAERIADERAAGGPFVDQRDLVRRVRLTTAQVEALATAGALDGLGVTRREALWAAGALAQEGPETLPGVSVGVQAPTLPGLSELETATADVWATGVSVDSYPTQFVRAGLDAEGVLRVEQAYRHEVGRRVAVAGVVTHRQRPGTAGGITFLSLEDETGLLNVICSAGLWQRHRAVARTSRALVVRGLLERADGATNLVAEHLAPLSLRVRSSSRDFR</sequence>
<evidence type="ECO:0000313" key="16">
    <source>
        <dbReference type="EMBL" id="GEL93405.1"/>
    </source>
</evidence>
<feature type="region of interest" description="Disordered" evidence="14">
    <location>
        <begin position="113"/>
        <end position="137"/>
    </location>
</feature>
<dbReference type="Proteomes" id="UP000321720">
    <property type="component" value="Unassembled WGS sequence"/>
</dbReference>
<comment type="caution">
    <text evidence="16">The sequence shown here is derived from an EMBL/GenBank/DDBJ whole genome shotgun (WGS) entry which is preliminary data.</text>
</comment>
<gene>
    <name evidence="13" type="primary">dnaE2</name>
    <name evidence="16" type="ORF">CCO02nite_00630</name>
</gene>
<dbReference type="GO" id="GO:0008408">
    <property type="term" value="F:3'-5' exonuclease activity"/>
    <property type="evidence" value="ECO:0007669"/>
    <property type="project" value="InterPro"/>
</dbReference>
<dbReference type="Pfam" id="PF01336">
    <property type="entry name" value="tRNA_anti-codon"/>
    <property type="match status" value="1"/>
</dbReference>
<dbReference type="GO" id="GO:0003676">
    <property type="term" value="F:nucleic acid binding"/>
    <property type="evidence" value="ECO:0007669"/>
    <property type="project" value="InterPro"/>
</dbReference>
<dbReference type="Gene3D" id="1.10.150.870">
    <property type="match status" value="1"/>
</dbReference>
<name>A0A511J5Y1_9CELL</name>
<dbReference type="InterPro" id="IPR029460">
    <property type="entry name" value="DNAPol_HHH"/>
</dbReference>
<evidence type="ECO:0000256" key="1">
    <source>
        <dbReference type="ARBA" id="ARBA00004496"/>
    </source>
</evidence>
<proteinExistence type="inferred from homology"/>
<dbReference type="InterPro" id="IPR003141">
    <property type="entry name" value="Pol/His_phosphatase_N"/>
</dbReference>
<protein>
    <recommendedName>
        <fullName evidence="4 13">Error-prone DNA polymerase</fullName>
        <ecNumber evidence="3 13">2.7.7.7</ecNumber>
    </recommendedName>
</protein>
<evidence type="ECO:0000256" key="3">
    <source>
        <dbReference type="ARBA" id="ARBA00012417"/>
    </source>
</evidence>
<evidence type="ECO:0000256" key="9">
    <source>
        <dbReference type="ARBA" id="ARBA00022763"/>
    </source>
</evidence>
<dbReference type="Gene3D" id="3.20.20.140">
    <property type="entry name" value="Metal-dependent hydrolases"/>
    <property type="match status" value="1"/>
</dbReference>
<dbReference type="InterPro" id="IPR011708">
    <property type="entry name" value="DNA_pol3_alpha_NTPase_dom"/>
</dbReference>
<keyword evidence="5 13" id="KW-0963">Cytoplasm</keyword>
<dbReference type="SUPFAM" id="SSF89550">
    <property type="entry name" value="PHP domain-like"/>
    <property type="match status" value="1"/>
</dbReference>
<dbReference type="InterPro" id="IPR004805">
    <property type="entry name" value="DnaE2/DnaE/PolC"/>
</dbReference>
<dbReference type="Pfam" id="PF17657">
    <property type="entry name" value="DNA_pol3_finger"/>
    <property type="match status" value="1"/>
</dbReference>
<dbReference type="Pfam" id="PF02811">
    <property type="entry name" value="PHP"/>
    <property type="match status" value="1"/>
</dbReference>
<feature type="region of interest" description="Disordered" evidence="14">
    <location>
        <begin position="936"/>
        <end position="983"/>
    </location>
</feature>
<dbReference type="PANTHER" id="PTHR32294:SF4">
    <property type="entry name" value="ERROR-PRONE DNA POLYMERASE"/>
    <property type="match status" value="1"/>
</dbReference>
<evidence type="ECO:0000256" key="5">
    <source>
        <dbReference type="ARBA" id="ARBA00022490"/>
    </source>
</evidence>
<comment type="subcellular location">
    <subcellularLocation>
        <location evidence="1 13">Cytoplasm</location>
    </subcellularLocation>
</comment>
<dbReference type="GO" id="GO:0005737">
    <property type="term" value="C:cytoplasm"/>
    <property type="evidence" value="ECO:0007669"/>
    <property type="project" value="UniProtKB-SubCell"/>
</dbReference>
<dbReference type="NCBIfam" id="TIGR00594">
    <property type="entry name" value="polc"/>
    <property type="match status" value="1"/>
</dbReference>
<dbReference type="GO" id="GO:0006281">
    <property type="term" value="P:DNA repair"/>
    <property type="evidence" value="ECO:0007669"/>
    <property type="project" value="UniProtKB-UniRule"/>
</dbReference>
<dbReference type="InterPro" id="IPR040982">
    <property type="entry name" value="DNA_pol3_finger"/>
</dbReference>
<dbReference type="GO" id="GO:0003887">
    <property type="term" value="F:DNA-directed DNA polymerase activity"/>
    <property type="evidence" value="ECO:0007669"/>
    <property type="project" value="UniProtKB-UniRule"/>
</dbReference>
<dbReference type="EC" id="2.7.7.7" evidence="3 13"/>
<dbReference type="HAMAP" id="MF_01902">
    <property type="entry name" value="DNApol_error_prone"/>
    <property type="match status" value="1"/>
</dbReference>
<dbReference type="InterPro" id="IPR023073">
    <property type="entry name" value="DnaE2"/>
</dbReference>
<evidence type="ECO:0000256" key="11">
    <source>
        <dbReference type="ARBA" id="ARBA00023204"/>
    </source>
</evidence>
<evidence type="ECO:0000256" key="14">
    <source>
        <dbReference type="SAM" id="MobiDB-lite"/>
    </source>
</evidence>
<feature type="domain" description="Polymerase/histidinol phosphatase N-terminal" evidence="15">
    <location>
        <begin position="47"/>
        <end position="114"/>
    </location>
</feature>
<feature type="compositionally biased region" description="Low complexity" evidence="14">
    <location>
        <begin position="1"/>
        <end position="42"/>
    </location>
</feature>
<evidence type="ECO:0000256" key="7">
    <source>
        <dbReference type="ARBA" id="ARBA00022695"/>
    </source>
</evidence>
<feature type="region of interest" description="Disordered" evidence="14">
    <location>
        <begin position="540"/>
        <end position="618"/>
    </location>
</feature>
<evidence type="ECO:0000313" key="17">
    <source>
        <dbReference type="Proteomes" id="UP000321720"/>
    </source>
</evidence>
<evidence type="ECO:0000256" key="4">
    <source>
        <dbReference type="ARBA" id="ARBA00017273"/>
    </source>
</evidence>
<evidence type="ECO:0000256" key="2">
    <source>
        <dbReference type="ARBA" id="ARBA00007391"/>
    </source>
</evidence>
<dbReference type="PANTHER" id="PTHR32294">
    <property type="entry name" value="DNA POLYMERASE III SUBUNIT ALPHA"/>
    <property type="match status" value="1"/>
</dbReference>
<keyword evidence="17" id="KW-1185">Reference proteome</keyword>
<evidence type="ECO:0000259" key="15">
    <source>
        <dbReference type="SMART" id="SM00481"/>
    </source>
</evidence>
<dbReference type="GO" id="GO:0006260">
    <property type="term" value="P:DNA replication"/>
    <property type="evidence" value="ECO:0007669"/>
    <property type="project" value="UniProtKB-KW"/>
</dbReference>
<dbReference type="CDD" id="cd07431">
    <property type="entry name" value="PHP_PolIIIA"/>
    <property type="match status" value="1"/>
</dbReference>
<evidence type="ECO:0000256" key="8">
    <source>
        <dbReference type="ARBA" id="ARBA00022705"/>
    </source>
</evidence>
<dbReference type="OrthoDB" id="9803237at2"/>
<evidence type="ECO:0000256" key="10">
    <source>
        <dbReference type="ARBA" id="ARBA00022932"/>
    </source>
</evidence>
<dbReference type="EMBL" id="BJWG01000001">
    <property type="protein sequence ID" value="GEL93405.1"/>
    <property type="molecule type" value="Genomic_DNA"/>
</dbReference>
<dbReference type="InterPro" id="IPR004365">
    <property type="entry name" value="NA-bd_OB_tRNA"/>
</dbReference>
<keyword evidence="9 13" id="KW-0227">DNA damage</keyword>
<organism evidence="16 17">
    <name type="scientific">Cellulomonas composti</name>
    <dbReference type="NCBI Taxonomy" id="266130"/>
    <lineage>
        <taxon>Bacteria</taxon>
        <taxon>Bacillati</taxon>
        <taxon>Actinomycetota</taxon>
        <taxon>Actinomycetes</taxon>
        <taxon>Micrococcales</taxon>
        <taxon>Cellulomonadaceae</taxon>
        <taxon>Cellulomonas</taxon>
    </lineage>
</organism>
<keyword evidence="8 13" id="KW-0235">DNA replication</keyword>
<dbReference type="CDD" id="cd04485">
    <property type="entry name" value="DnaE_OBF"/>
    <property type="match status" value="1"/>
</dbReference>
<dbReference type="Pfam" id="PF14579">
    <property type="entry name" value="HHH_6"/>
    <property type="match status" value="1"/>
</dbReference>
<dbReference type="SMART" id="SM00481">
    <property type="entry name" value="POLIIIAc"/>
    <property type="match status" value="1"/>
</dbReference>
<accession>A0A511J5Y1</accession>
<reference evidence="16 17" key="1">
    <citation type="submission" date="2019-07" db="EMBL/GenBank/DDBJ databases">
        <title>Whole genome shotgun sequence of Cellulomonas composti NBRC 100758.</title>
        <authorList>
            <person name="Hosoyama A."/>
            <person name="Uohara A."/>
            <person name="Ohji S."/>
            <person name="Ichikawa N."/>
        </authorList>
    </citation>
    <scope>NUCLEOTIDE SEQUENCE [LARGE SCALE GENOMIC DNA]</scope>
    <source>
        <strain evidence="16 17">NBRC 100758</strain>
    </source>
</reference>
<dbReference type="AlphaFoldDB" id="A0A511J5Y1"/>
<evidence type="ECO:0000256" key="6">
    <source>
        <dbReference type="ARBA" id="ARBA00022679"/>
    </source>
</evidence>
<dbReference type="InterPro" id="IPR016195">
    <property type="entry name" value="Pol/histidinol_Pase-like"/>
</dbReference>
<keyword evidence="10 13" id="KW-0239">DNA-directed DNA polymerase</keyword>